<keyword evidence="2" id="KW-1185">Reference proteome</keyword>
<reference evidence="1" key="1">
    <citation type="submission" date="2018-11" db="EMBL/GenBank/DDBJ databases">
        <authorList>
            <consortium name="Pathogen Informatics"/>
        </authorList>
    </citation>
    <scope>NUCLEOTIDE SEQUENCE</scope>
</reference>
<proteinExistence type="predicted"/>
<dbReference type="OrthoDB" id="10260961at2759"/>
<evidence type="ECO:0000313" key="2">
    <source>
        <dbReference type="Proteomes" id="UP000784294"/>
    </source>
</evidence>
<organism evidence="1 2">
    <name type="scientific">Protopolystoma xenopodis</name>
    <dbReference type="NCBI Taxonomy" id="117903"/>
    <lineage>
        <taxon>Eukaryota</taxon>
        <taxon>Metazoa</taxon>
        <taxon>Spiralia</taxon>
        <taxon>Lophotrochozoa</taxon>
        <taxon>Platyhelminthes</taxon>
        <taxon>Monogenea</taxon>
        <taxon>Polyopisthocotylea</taxon>
        <taxon>Polystomatidea</taxon>
        <taxon>Polystomatidae</taxon>
        <taxon>Protopolystoma</taxon>
    </lineage>
</organism>
<gene>
    <name evidence="1" type="ORF">PXEA_LOCUS18697</name>
</gene>
<protein>
    <submittedName>
        <fullName evidence="1">Uncharacterized protein</fullName>
    </submittedName>
</protein>
<comment type="caution">
    <text evidence="1">The sequence shown here is derived from an EMBL/GenBank/DDBJ whole genome shotgun (WGS) entry which is preliminary data.</text>
</comment>
<dbReference type="Proteomes" id="UP000784294">
    <property type="component" value="Unassembled WGS sequence"/>
</dbReference>
<name>A0A448X165_9PLAT</name>
<sequence>MMIRCAFWDLMSKGDLDTDANGNAGRASAILIMVFNFHLSVIKKYSFGDVSDKNVAFLYCLIDEISKFDYPSVRRTLLDFCSKFPRLGQNLRIFMRRHFKEDTDLSRKNFIMRLILEMRECEQF</sequence>
<evidence type="ECO:0000313" key="1">
    <source>
        <dbReference type="EMBL" id="VEL25257.1"/>
    </source>
</evidence>
<accession>A0A448X165</accession>
<dbReference type="EMBL" id="CAAALY010072655">
    <property type="protein sequence ID" value="VEL25257.1"/>
    <property type="molecule type" value="Genomic_DNA"/>
</dbReference>
<dbReference type="AlphaFoldDB" id="A0A448X165"/>